<dbReference type="SUPFAM" id="SSF54690">
    <property type="entry name" value="Molybdopterin synthase subunit MoaE"/>
    <property type="match status" value="1"/>
</dbReference>
<dbReference type="AlphaFoldDB" id="A0A316YCY4"/>
<dbReference type="CDD" id="cd00756">
    <property type="entry name" value="MoaE"/>
    <property type="match status" value="1"/>
</dbReference>
<dbReference type="EMBL" id="KZ819640">
    <property type="protein sequence ID" value="PWN87376.1"/>
    <property type="molecule type" value="Genomic_DNA"/>
</dbReference>
<dbReference type="GeneID" id="37040889"/>
<dbReference type="PANTHER" id="PTHR23404">
    <property type="entry name" value="MOLYBDOPTERIN SYNTHASE RELATED"/>
    <property type="match status" value="1"/>
</dbReference>
<dbReference type="InterPro" id="IPR003448">
    <property type="entry name" value="Mopterin_biosynth_MoaE"/>
</dbReference>
<reference evidence="1 2" key="1">
    <citation type="journal article" date="2018" name="Mol. Biol. Evol.">
        <title>Broad Genomic Sampling Reveals a Smut Pathogenic Ancestry of the Fungal Clade Ustilaginomycotina.</title>
        <authorList>
            <person name="Kijpornyongpan T."/>
            <person name="Mondo S.J."/>
            <person name="Barry K."/>
            <person name="Sandor L."/>
            <person name="Lee J."/>
            <person name="Lipzen A."/>
            <person name="Pangilinan J."/>
            <person name="LaButti K."/>
            <person name="Hainaut M."/>
            <person name="Henrissat B."/>
            <person name="Grigoriev I.V."/>
            <person name="Spatafora J.W."/>
            <person name="Aime M.C."/>
        </authorList>
    </citation>
    <scope>NUCLEOTIDE SEQUENCE [LARGE SCALE GENOMIC DNA]</scope>
    <source>
        <strain evidence="1 2">MCA 4198</strain>
    </source>
</reference>
<dbReference type="Pfam" id="PF02391">
    <property type="entry name" value="MoaE"/>
    <property type="match status" value="1"/>
</dbReference>
<dbReference type="Gene3D" id="3.90.1170.40">
    <property type="entry name" value="Molybdopterin biosynthesis MoaE subunit"/>
    <property type="match status" value="1"/>
</dbReference>
<protein>
    <submittedName>
        <fullName evidence="1">Molybdopterin biosynthesis MoaE</fullName>
    </submittedName>
</protein>
<dbReference type="Proteomes" id="UP000245768">
    <property type="component" value="Unassembled WGS sequence"/>
</dbReference>
<dbReference type="InParanoid" id="A0A316YCY4"/>
<evidence type="ECO:0000313" key="2">
    <source>
        <dbReference type="Proteomes" id="UP000245768"/>
    </source>
</evidence>
<gene>
    <name evidence="1" type="ORF">FA10DRAFT_234221</name>
</gene>
<dbReference type="RefSeq" id="XP_025374574.1">
    <property type="nucleotide sequence ID" value="XM_025518973.1"/>
</dbReference>
<sequence>MESILPLPEKIVTRHGDVLEVTYQPLDLKAVEKLLSSRWAGAAVFFAGKTRDDRTIGVTRLEYEAYTTMAMKMLQTIVARARGTSSSAWPPSGHVVESKLHQDFNPPPNSDAIIRVVILNRLGPVLVGESSVLIGVACPHRHRAFQVAEWLLEETKRTVPIWKKEIRRAVTNHAANDDDAPSRWMPAEHA</sequence>
<evidence type="ECO:0000313" key="1">
    <source>
        <dbReference type="EMBL" id="PWN87376.1"/>
    </source>
</evidence>
<dbReference type="GO" id="GO:0006777">
    <property type="term" value="P:Mo-molybdopterin cofactor biosynthetic process"/>
    <property type="evidence" value="ECO:0007669"/>
    <property type="project" value="InterPro"/>
</dbReference>
<dbReference type="OrthoDB" id="5531344at2759"/>
<dbReference type="STRING" id="215250.A0A316YCY4"/>
<organism evidence="1 2">
    <name type="scientific">Acaromyces ingoldii</name>
    <dbReference type="NCBI Taxonomy" id="215250"/>
    <lineage>
        <taxon>Eukaryota</taxon>
        <taxon>Fungi</taxon>
        <taxon>Dikarya</taxon>
        <taxon>Basidiomycota</taxon>
        <taxon>Ustilaginomycotina</taxon>
        <taxon>Exobasidiomycetes</taxon>
        <taxon>Exobasidiales</taxon>
        <taxon>Cryptobasidiaceae</taxon>
        <taxon>Acaromyces</taxon>
    </lineage>
</organism>
<proteinExistence type="predicted"/>
<accession>A0A316YCY4</accession>
<keyword evidence="2" id="KW-1185">Reference proteome</keyword>
<dbReference type="InterPro" id="IPR036563">
    <property type="entry name" value="MoaE_sf"/>
</dbReference>
<name>A0A316YCY4_9BASI</name>